<organism evidence="2 3">
    <name type="scientific">Streptomyces zhaozhouensis</name>
    <dbReference type="NCBI Taxonomy" id="1300267"/>
    <lineage>
        <taxon>Bacteria</taxon>
        <taxon>Bacillati</taxon>
        <taxon>Actinomycetota</taxon>
        <taxon>Actinomycetes</taxon>
        <taxon>Kitasatosporales</taxon>
        <taxon>Streptomycetaceae</taxon>
        <taxon>Streptomyces</taxon>
    </lineage>
</organism>
<dbReference type="Gene3D" id="3.90.180.10">
    <property type="entry name" value="Medium-chain alcohol dehydrogenases, catalytic domain"/>
    <property type="match status" value="1"/>
</dbReference>
<dbReference type="InterPro" id="IPR011032">
    <property type="entry name" value="GroES-like_sf"/>
</dbReference>
<dbReference type="Gene3D" id="3.40.50.720">
    <property type="entry name" value="NAD(P)-binding Rossmann-like Domain"/>
    <property type="match status" value="1"/>
</dbReference>
<gene>
    <name evidence="2" type="ORF">SAMN06297387_12154</name>
</gene>
<evidence type="ECO:0000313" key="3">
    <source>
        <dbReference type="Proteomes" id="UP000219072"/>
    </source>
</evidence>
<dbReference type="InterPro" id="IPR013149">
    <property type="entry name" value="ADH-like_C"/>
</dbReference>
<dbReference type="PANTHER" id="PTHR43482">
    <property type="entry name" value="PROTEIN AST1-RELATED"/>
    <property type="match status" value="1"/>
</dbReference>
<keyword evidence="3" id="KW-1185">Reference proteome</keyword>
<dbReference type="AlphaFoldDB" id="A0A286E2S4"/>
<dbReference type="Pfam" id="PF00107">
    <property type="entry name" value="ADH_zinc_N"/>
    <property type="match status" value="1"/>
</dbReference>
<accession>A0A286E2S4</accession>
<evidence type="ECO:0000259" key="1">
    <source>
        <dbReference type="SMART" id="SM00829"/>
    </source>
</evidence>
<dbReference type="OrthoDB" id="3813297at2"/>
<dbReference type="GO" id="GO:0016491">
    <property type="term" value="F:oxidoreductase activity"/>
    <property type="evidence" value="ECO:0007669"/>
    <property type="project" value="InterPro"/>
</dbReference>
<dbReference type="SUPFAM" id="SSF51735">
    <property type="entry name" value="NAD(P)-binding Rossmann-fold domains"/>
    <property type="match status" value="1"/>
</dbReference>
<feature type="domain" description="Enoyl reductase (ER)" evidence="1">
    <location>
        <begin position="9"/>
        <end position="309"/>
    </location>
</feature>
<dbReference type="CDD" id="cd08270">
    <property type="entry name" value="MDR4"/>
    <property type="match status" value="1"/>
</dbReference>
<reference evidence="2 3" key="1">
    <citation type="submission" date="2017-09" db="EMBL/GenBank/DDBJ databases">
        <authorList>
            <person name="Ehlers B."/>
            <person name="Leendertz F.H."/>
        </authorList>
    </citation>
    <scope>NUCLEOTIDE SEQUENCE [LARGE SCALE GENOMIC DNA]</scope>
    <source>
        <strain evidence="2 3">CGMCC 4.7095</strain>
    </source>
</reference>
<dbReference type="SUPFAM" id="SSF50129">
    <property type="entry name" value="GroES-like"/>
    <property type="match status" value="1"/>
</dbReference>
<dbReference type="Proteomes" id="UP000219072">
    <property type="component" value="Unassembled WGS sequence"/>
</dbReference>
<sequence>MRAWTTDPEAVGHLTLTEVADPEPAPDQALVRVAAFSLNHGEVVHGLPAARPGAVLGSDAAGVVVRAAADGSGPPVGTPVVTLALEGAWAELRAVRTDMLGVLPEGLDPGAASTLPVAAGSALRGLRRLGPILGRRVLILGGGSGVGRFAVQLAARGGAHVIASTTDPGKEAALVALGAHQVVRGAEGVEALSGEPVHGVLDMVGGDHLVAGYRVLAPGGVLVALGHTARRGESFRPGDFDGPLGHDRSITSFYLLDDSVGLGADLSWMARLLAGGELEAGIGWRGDWSRLPEATSALEKGAVNGKAVLDVTG</sequence>
<dbReference type="InterPro" id="IPR013154">
    <property type="entry name" value="ADH-like_N"/>
</dbReference>
<proteinExistence type="predicted"/>
<dbReference type="InterPro" id="IPR020843">
    <property type="entry name" value="ER"/>
</dbReference>
<evidence type="ECO:0000313" key="2">
    <source>
        <dbReference type="EMBL" id="SOD65218.1"/>
    </source>
</evidence>
<dbReference type="RefSeq" id="WP_097233378.1">
    <property type="nucleotide sequence ID" value="NZ_OCNE01000021.1"/>
</dbReference>
<dbReference type="InterPro" id="IPR052585">
    <property type="entry name" value="Lipid_raft_assoc_Zn_ADH"/>
</dbReference>
<name>A0A286E2S4_9ACTN</name>
<dbReference type="EMBL" id="OCNE01000021">
    <property type="protein sequence ID" value="SOD65218.1"/>
    <property type="molecule type" value="Genomic_DNA"/>
</dbReference>
<dbReference type="Pfam" id="PF08240">
    <property type="entry name" value="ADH_N"/>
    <property type="match status" value="1"/>
</dbReference>
<dbReference type="PANTHER" id="PTHR43482:SF1">
    <property type="entry name" value="PROTEIN AST1-RELATED"/>
    <property type="match status" value="1"/>
</dbReference>
<dbReference type="InterPro" id="IPR036291">
    <property type="entry name" value="NAD(P)-bd_dom_sf"/>
</dbReference>
<protein>
    <submittedName>
        <fullName evidence="2">NADPH:quinone reductase</fullName>
    </submittedName>
</protein>
<dbReference type="SMART" id="SM00829">
    <property type="entry name" value="PKS_ER"/>
    <property type="match status" value="1"/>
</dbReference>